<name>A0A9W8Z3V6_9PLEO</name>
<dbReference type="Gene3D" id="1.20.1280.140">
    <property type="match status" value="1"/>
</dbReference>
<comment type="caution">
    <text evidence="2">The sequence shown here is derived from an EMBL/GenBank/DDBJ whole genome shotgun (WGS) entry which is preliminary data.</text>
</comment>
<evidence type="ECO:0000313" key="3">
    <source>
        <dbReference type="Proteomes" id="UP001140510"/>
    </source>
</evidence>
<keyword evidence="3" id="KW-1185">Reference proteome</keyword>
<dbReference type="Pfam" id="PF12296">
    <property type="entry name" value="HsbA"/>
    <property type="match status" value="1"/>
</dbReference>
<organism evidence="2 3">
    <name type="scientific">Didymella pomorum</name>
    <dbReference type="NCBI Taxonomy" id="749634"/>
    <lineage>
        <taxon>Eukaryota</taxon>
        <taxon>Fungi</taxon>
        <taxon>Dikarya</taxon>
        <taxon>Ascomycota</taxon>
        <taxon>Pezizomycotina</taxon>
        <taxon>Dothideomycetes</taxon>
        <taxon>Pleosporomycetidae</taxon>
        <taxon>Pleosporales</taxon>
        <taxon>Pleosporineae</taxon>
        <taxon>Didymellaceae</taxon>
        <taxon>Didymella</taxon>
    </lineage>
</organism>
<keyword evidence="1" id="KW-0732">Signal</keyword>
<dbReference type="EMBL" id="JAPEVA010000134">
    <property type="protein sequence ID" value="KAJ4398274.1"/>
    <property type="molecule type" value="Genomic_DNA"/>
</dbReference>
<dbReference type="PANTHER" id="PTHR38123:SF1">
    <property type="entry name" value="HYDROPHOBIC SURFACE BINDING PROTEIN"/>
    <property type="match status" value="1"/>
</dbReference>
<proteinExistence type="predicted"/>
<sequence>MQISVLFLSLLTVSSALPLQLRQEQSLAPQLLTTINELNVAVTDLTVAVNNFDGSLLGLLPQALAVVKTEAKLDLTILKATHITEKSANFTAEESTNIVNTLAGGIGPIQASLEALKAKYTTFKNTLTAPIVLLDLKILKKHTDELINALSAKVTVDNVGLLGLGQGILDQSFDDAIAVYIA</sequence>
<dbReference type="PANTHER" id="PTHR38123">
    <property type="entry name" value="CELL WALL SERINE-THREONINE-RICH GALACTOMANNOPROTEIN MP1 (AFU_ORTHOLOGUE AFUA_4G03240)"/>
    <property type="match status" value="1"/>
</dbReference>
<dbReference type="OrthoDB" id="2422134at2759"/>
<evidence type="ECO:0008006" key="4">
    <source>
        <dbReference type="Google" id="ProtNLM"/>
    </source>
</evidence>
<dbReference type="AlphaFoldDB" id="A0A9W8Z3V6"/>
<protein>
    <recommendedName>
        <fullName evidence="4">Hydrophobic surface binding protein A-domain-containing protein</fullName>
    </recommendedName>
</protein>
<accession>A0A9W8Z3V6</accession>
<reference evidence="2" key="1">
    <citation type="submission" date="2022-10" db="EMBL/GenBank/DDBJ databases">
        <title>Tapping the CABI collections for fungal endophytes: first genome assemblies for Collariella, Neodidymelliopsis, Ascochyta clinopodiicola, Didymella pomorum, Didymosphaeria variabile, Neocosmospora piperis and Neocucurbitaria cava.</title>
        <authorList>
            <person name="Hill R."/>
        </authorList>
    </citation>
    <scope>NUCLEOTIDE SEQUENCE</scope>
    <source>
        <strain evidence="2">IMI 355091</strain>
    </source>
</reference>
<dbReference type="Proteomes" id="UP001140510">
    <property type="component" value="Unassembled WGS sequence"/>
</dbReference>
<feature type="signal peptide" evidence="1">
    <location>
        <begin position="1"/>
        <end position="16"/>
    </location>
</feature>
<evidence type="ECO:0000256" key="1">
    <source>
        <dbReference type="SAM" id="SignalP"/>
    </source>
</evidence>
<evidence type="ECO:0000313" key="2">
    <source>
        <dbReference type="EMBL" id="KAJ4398274.1"/>
    </source>
</evidence>
<dbReference type="InterPro" id="IPR021054">
    <property type="entry name" value="Cell_wall_mannoprotein_1"/>
</dbReference>
<gene>
    <name evidence="2" type="ORF">N0V91_010321</name>
</gene>
<dbReference type="GO" id="GO:0005576">
    <property type="term" value="C:extracellular region"/>
    <property type="evidence" value="ECO:0007669"/>
    <property type="project" value="TreeGrafter"/>
</dbReference>
<feature type="chain" id="PRO_5040912364" description="Hydrophobic surface binding protein A-domain-containing protein" evidence="1">
    <location>
        <begin position="17"/>
        <end position="182"/>
    </location>
</feature>